<dbReference type="Gene3D" id="3.40.50.300">
    <property type="entry name" value="P-loop containing nucleotide triphosphate hydrolases"/>
    <property type="match status" value="1"/>
</dbReference>
<proteinExistence type="predicted"/>
<dbReference type="SUPFAM" id="SSF52540">
    <property type="entry name" value="P-loop containing nucleoside triphosphate hydrolases"/>
    <property type="match status" value="2"/>
</dbReference>
<comment type="caution">
    <text evidence="1">The sequence shown here is derived from an EMBL/GenBank/DDBJ whole genome shotgun (WGS) entry which is preliminary data.</text>
</comment>
<evidence type="ECO:0000313" key="1">
    <source>
        <dbReference type="EMBL" id="MBP1854948.1"/>
    </source>
</evidence>
<dbReference type="CDD" id="cd01983">
    <property type="entry name" value="SIMIBI"/>
    <property type="match status" value="1"/>
</dbReference>
<keyword evidence="2" id="KW-1185">Reference proteome</keyword>
<dbReference type="RefSeq" id="WP_209456450.1">
    <property type="nucleotide sequence ID" value="NZ_BAAACS010000002.1"/>
</dbReference>
<protein>
    <submittedName>
        <fullName evidence="1">Nucleoside-triphosphatase THEP1</fullName>
    </submittedName>
</protein>
<name>A0ABS4EAK7_9FIRM</name>
<dbReference type="EMBL" id="JAGGJX010000002">
    <property type="protein sequence ID" value="MBP1854948.1"/>
    <property type="molecule type" value="Genomic_DNA"/>
</dbReference>
<accession>A0ABS4EAK7</accession>
<dbReference type="InterPro" id="IPR027417">
    <property type="entry name" value="P-loop_NTPase"/>
</dbReference>
<gene>
    <name evidence="1" type="ORF">J2Z43_001341</name>
</gene>
<reference evidence="1 2" key="1">
    <citation type="submission" date="2021-03" db="EMBL/GenBank/DDBJ databases">
        <title>Genomic Encyclopedia of Type Strains, Phase IV (KMG-IV): sequencing the most valuable type-strain genomes for metagenomic binning, comparative biology and taxonomic classification.</title>
        <authorList>
            <person name="Goeker M."/>
        </authorList>
    </citation>
    <scope>NUCLEOTIDE SEQUENCE [LARGE SCALE GENOMIC DNA]</scope>
    <source>
        <strain evidence="1 2">DSM 1289</strain>
    </source>
</reference>
<organism evidence="1 2">
    <name type="scientific">Metaclostridioides mangenotii</name>
    <dbReference type="NCBI Taxonomy" id="1540"/>
    <lineage>
        <taxon>Bacteria</taxon>
        <taxon>Bacillati</taxon>
        <taxon>Bacillota</taxon>
        <taxon>Clostridia</taxon>
        <taxon>Peptostreptococcales</taxon>
        <taxon>Peptostreptococcaceae</taxon>
        <taxon>Metaclostridioides</taxon>
    </lineage>
</organism>
<evidence type="ECO:0000313" key="2">
    <source>
        <dbReference type="Proteomes" id="UP000767291"/>
    </source>
</evidence>
<sequence length="357" mass="40492">MKGKIKRAFPGGNTSKGSYSFFNYIVPENVNRIFCLKGGPGVGKSSLMKKLAKEYNSKGYDIELFHCPSDPNSLDALVIKELGVLLLDGTSPHIVDPKLPGAEDEIVNLGDFLNTAELEKNKNKIIETDIDISDCFKRAYKYLAAAEPIYIGIQDKNSSCLNRAKLNKMTEKFIDELFKDIKNTGVYRKKVHLFGSAITPVGCVDQTGNIFPEDAEIYYLSGEIGTGKSTFIKRIADRAELKGMKVELYHYPLIPEKVESVYIENLNIGFTVSNLFSERRTIDFNEYLDKKKLLKYEEDLKTDEKALDDLLNLAISSLKRAKANHDIMEGYYVPNMDFDKVSELREEIIKKINRYKK</sequence>
<dbReference type="Proteomes" id="UP000767291">
    <property type="component" value="Unassembled WGS sequence"/>
</dbReference>